<evidence type="ECO:0000313" key="2">
    <source>
        <dbReference type="EnsemblMetazoa" id="GPPI031677-PA"/>
    </source>
</evidence>
<reference evidence="2" key="2">
    <citation type="submission" date="2020-05" db="UniProtKB">
        <authorList>
            <consortium name="EnsemblMetazoa"/>
        </authorList>
    </citation>
    <scope>IDENTIFICATION</scope>
    <source>
        <strain evidence="2">IAEA</strain>
    </source>
</reference>
<keyword evidence="3" id="KW-1185">Reference proteome</keyword>
<organism evidence="2 3">
    <name type="scientific">Glossina palpalis gambiensis</name>
    <dbReference type="NCBI Taxonomy" id="67801"/>
    <lineage>
        <taxon>Eukaryota</taxon>
        <taxon>Metazoa</taxon>
        <taxon>Ecdysozoa</taxon>
        <taxon>Arthropoda</taxon>
        <taxon>Hexapoda</taxon>
        <taxon>Insecta</taxon>
        <taxon>Pterygota</taxon>
        <taxon>Neoptera</taxon>
        <taxon>Endopterygota</taxon>
        <taxon>Diptera</taxon>
        <taxon>Brachycera</taxon>
        <taxon>Muscomorpha</taxon>
        <taxon>Hippoboscoidea</taxon>
        <taxon>Glossinidae</taxon>
        <taxon>Glossina</taxon>
    </lineage>
</organism>
<evidence type="ECO:0000313" key="3">
    <source>
        <dbReference type="Proteomes" id="UP000092460"/>
    </source>
</evidence>
<evidence type="ECO:0000256" key="1">
    <source>
        <dbReference type="SAM" id="Phobius"/>
    </source>
</evidence>
<keyword evidence="1" id="KW-1133">Transmembrane helix</keyword>
<proteinExistence type="predicted"/>
<dbReference type="EMBL" id="JXJN01015237">
    <property type="status" value="NOT_ANNOTATED_CDS"/>
    <property type="molecule type" value="Genomic_DNA"/>
</dbReference>
<keyword evidence="1" id="KW-0472">Membrane</keyword>
<dbReference type="VEuPathDB" id="VectorBase:GPPI031677"/>
<protein>
    <submittedName>
        <fullName evidence="2">Uncharacterized protein</fullName>
    </submittedName>
</protein>
<sequence length="107" mass="11771">MNKAIRLGNSIVESNDPLGMRTDYQWRSLLICGQENKSLDRNLRVENLTQTARHIKFNESLRKIIEGKRFILTTSFFVGIVAGWGTGGLMALIVCVGGGKISAGCLT</sequence>
<keyword evidence="1" id="KW-0812">Transmembrane</keyword>
<reference evidence="3" key="1">
    <citation type="submission" date="2015-01" db="EMBL/GenBank/DDBJ databases">
        <authorList>
            <person name="Aksoy S."/>
            <person name="Warren W."/>
            <person name="Wilson R.K."/>
        </authorList>
    </citation>
    <scope>NUCLEOTIDE SEQUENCE [LARGE SCALE GENOMIC DNA]</scope>
    <source>
        <strain evidence="3">IAEA</strain>
    </source>
</reference>
<feature type="transmembrane region" description="Helical" evidence="1">
    <location>
        <begin position="70"/>
        <end position="94"/>
    </location>
</feature>
<accession>A0A1B0BIY5</accession>
<dbReference type="AlphaFoldDB" id="A0A1B0BIY5"/>
<dbReference type="Proteomes" id="UP000092460">
    <property type="component" value="Unassembled WGS sequence"/>
</dbReference>
<name>A0A1B0BIY5_9MUSC</name>
<dbReference type="EnsemblMetazoa" id="GPPI031677-RA">
    <property type="protein sequence ID" value="GPPI031677-PA"/>
    <property type="gene ID" value="GPPI031677"/>
</dbReference>